<sequence length="113" mass="12209">MNKNWVLIYIAAVFEVSWVSGLKHAADPLAWTGTIFSIVASFYLLLKATNVLPVSTVYAVFTGLGAAGTVLAEIIFFHAPFSWIKICLCAVLITGVIGLKVVTGEHEVPKEEV</sequence>
<gene>
    <name evidence="8" type="ORF">J2S02_001787</name>
</gene>
<feature type="transmembrane region" description="Helical" evidence="7">
    <location>
        <begin position="28"/>
        <end position="46"/>
    </location>
</feature>
<comment type="subcellular location">
    <subcellularLocation>
        <location evidence="1 6">Cell membrane</location>
        <topology evidence="1 6">Multi-pass membrane protein</topology>
    </subcellularLocation>
</comment>
<dbReference type="Proteomes" id="UP001232245">
    <property type="component" value="Unassembled WGS sequence"/>
</dbReference>
<dbReference type="EMBL" id="JAUSTZ010000003">
    <property type="protein sequence ID" value="MDQ0225443.1"/>
    <property type="molecule type" value="Genomic_DNA"/>
</dbReference>
<reference evidence="8 9" key="1">
    <citation type="submission" date="2023-07" db="EMBL/GenBank/DDBJ databases">
        <title>Genomic Encyclopedia of Type Strains, Phase IV (KMG-IV): sequencing the most valuable type-strain genomes for metagenomic binning, comparative biology and taxonomic classification.</title>
        <authorList>
            <person name="Goeker M."/>
        </authorList>
    </citation>
    <scope>NUCLEOTIDE SEQUENCE [LARGE SCALE GENOMIC DNA]</scope>
    <source>
        <strain evidence="8 9">DSM 17723</strain>
    </source>
</reference>
<dbReference type="RefSeq" id="WP_095297387.1">
    <property type="nucleotide sequence ID" value="NZ_CADEPK010000051.1"/>
</dbReference>
<dbReference type="Pfam" id="PF00893">
    <property type="entry name" value="Multi_Drug_Res"/>
    <property type="match status" value="1"/>
</dbReference>
<keyword evidence="4 7" id="KW-1133">Transmembrane helix</keyword>
<keyword evidence="5 7" id="KW-0472">Membrane</keyword>
<dbReference type="PANTHER" id="PTHR30561">
    <property type="entry name" value="SMR FAMILY PROTON-DEPENDENT DRUG EFFLUX TRANSPORTER SUGE"/>
    <property type="match status" value="1"/>
</dbReference>
<evidence type="ECO:0000256" key="6">
    <source>
        <dbReference type="RuleBase" id="RU003942"/>
    </source>
</evidence>
<dbReference type="SUPFAM" id="SSF103481">
    <property type="entry name" value="Multidrug resistance efflux transporter EmrE"/>
    <property type="match status" value="1"/>
</dbReference>
<protein>
    <submittedName>
        <fullName evidence="8">Paired small multidrug resistance pump</fullName>
    </submittedName>
</protein>
<evidence type="ECO:0000256" key="1">
    <source>
        <dbReference type="ARBA" id="ARBA00004651"/>
    </source>
</evidence>
<accession>A0ABT9YZN5</accession>
<evidence type="ECO:0000256" key="2">
    <source>
        <dbReference type="ARBA" id="ARBA00022475"/>
    </source>
</evidence>
<feature type="transmembrane region" description="Helical" evidence="7">
    <location>
        <begin position="5"/>
        <end position="22"/>
    </location>
</feature>
<evidence type="ECO:0000256" key="5">
    <source>
        <dbReference type="ARBA" id="ARBA00023136"/>
    </source>
</evidence>
<comment type="caution">
    <text evidence="8">The sequence shown here is derived from an EMBL/GenBank/DDBJ whole genome shotgun (WGS) entry which is preliminary data.</text>
</comment>
<name>A0ABT9YZN5_9BACI</name>
<dbReference type="Gene3D" id="1.10.3730.20">
    <property type="match status" value="1"/>
</dbReference>
<feature type="transmembrane region" description="Helical" evidence="7">
    <location>
        <begin position="83"/>
        <end position="102"/>
    </location>
</feature>
<evidence type="ECO:0000256" key="7">
    <source>
        <dbReference type="SAM" id="Phobius"/>
    </source>
</evidence>
<organism evidence="8 9">
    <name type="scientific">Metabacillus niabensis</name>
    <dbReference type="NCBI Taxonomy" id="324854"/>
    <lineage>
        <taxon>Bacteria</taxon>
        <taxon>Bacillati</taxon>
        <taxon>Bacillota</taxon>
        <taxon>Bacilli</taxon>
        <taxon>Bacillales</taxon>
        <taxon>Bacillaceae</taxon>
        <taxon>Metabacillus</taxon>
    </lineage>
</organism>
<feature type="transmembrane region" description="Helical" evidence="7">
    <location>
        <begin position="58"/>
        <end position="77"/>
    </location>
</feature>
<keyword evidence="3 6" id="KW-0812">Transmembrane</keyword>
<evidence type="ECO:0000256" key="3">
    <source>
        <dbReference type="ARBA" id="ARBA00022692"/>
    </source>
</evidence>
<comment type="similarity">
    <text evidence="6">Belongs to the drug/metabolite transporter (DMT) superfamily. Small multidrug resistance (SMR) (TC 2.A.7.1) family.</text>
</comment>
<evidence type="ECO:0000256" key="4">
    <source>
        <dbReference type="ARBA" id="ARBA00022989"/>
    </source>
</evidence>
<dbReference type="InterPro" id="IPR037185">
    <property type="entry name" value="EmrE-like"/>
</dbReference>
<evidence type="ECO:0000313" key="9">
    <source>
        <dbReference type="Proteomes" id="UP001232245"/>
    </source>
</evidence>
<dbReference type="PANTHER" id="PTHR30561:SF7">
    <property type="entry name" value="GUANIDINIUM EFFLUX SYSTEM SUBUNIT GDNC-RELATED"/>
    <property type="match status" value="1"/>
</dbReference>
<keyword evidence="9" id="KW-1185">Reference proteome</keyword>
<dbReference type="InterPro" id="IPR000390">
    <property type="entry name" value="Small_drug/metabolite_transptr"/>
</dbReference>
<evidence type="ECO:0000313" key="8">
    <source>
        <dbReference type="EMBL" id="MDQ0225443.1"/>
    </source>
</evidence>
<proteinExistence type="inferred from homology"/>
<keyword evidence="2" id="KW-1003">Cell membrane</keyword>
<dbReference type="InterPro" id="IPR045324">
    <property type="entry name" value="Small_multidrug_res"/>
</dbReference>